<keyword evidence="7 16" id="KW-0812">Transmembrane</keyword>
<protein>
    <recommendedName>
        <fullName evidence="4">Chitobiosyldiphosphodolichol beta-mannosyltransferase</fullName>
        <ecNumber evidence="3">2.4.1.142</ecNumber>
    </recommendedName>
    <alternativeName>
        <fullName evidence="13">Beta-1,4-mannosyltransferase</fullName>
    </alternativeName>
    <alternativeName>
        <fullName evidence="14">GDP-Man:GlcNAc2-PP-dolichol mannosyltransferase</fullName>
    </alternativeName>
    <alternativeName>
        <fullName evidence="12">GDP-mannose-dolichol diphosphochitobiose mannosyltransferase</fullName>
    </alternativeName>
</protein>
<evidence type="ECO:0000256" key="10">
    <source>
        <dbReference type="ARBA" id="ARBA00023136"/>
    </source>
</evidence>
<keyword evidence="5" id="KW-0328">Glycosyltransferase</keyword>
<accession>A0AAD5P7S5</accession>
<evidence type="ECO:0000256" key="15">
    <source>
        <dbReference type="ARBA" id="ARBA00045071"/>
    </source>
</evidence>
<keyword evidence="9 16" id="KW-1133">Transmembrane helix</keyword>
<organism evidence="19 20">
    <name type="scientific">Phascolomyces articulosus</name>
    <dbReference type="NCBI Taxonomy" id="60185"/>
    <lineage>
        <taxon>Eukaryota</taxon>
        <taxon>Fungi</taxon>
        <taxon>Fungi incertae sedis</taxon>
        <taxon>Mucoromycota</taxon>
        <taxon>Mucoromycotina</taxon>
        <taxon>Mucoromycetes</taxon>
        <taxon>Mucorales</taxon>
        <taxon>Lichtheimiaceae</taxon>
        <taxon>Phascolomyces</taxon>
    </lineage>
</organism>
<sequence>MGWFVEDGSISMGGALLVVFCLYMLGIRILRLYLFESAGPSATRPKPIVQVVVLGDIGRSPRMRCHAVSLADAGCQVDLIGYVETTPGTRVTTNRFIRVRPIQSAWSVPEGMPRFVYLLWAPFKAIFIACQLIWIMGCITQCPNFIFVQNPPAIPTLLIARLIATLRQAKLVIDWHNFGYSVLGIKFGMQNKVVQLAKRYEQYFGHRPYAHLTVTDRMHRELVDWGVSGRVITFKDRPPYHFTRLSDDKIHEFLSTVRLDLLVRQQTLNASEFLGSNDVMTNNNKTSSSFSVSQFRKDIRLVVSATSWTEDEDFSILLRAIEKYEHFAQSCECPKLLFVITGKGPLKSMYEEKISKMMLRKTRILTAWLETTDYPLLLGSADLGISLHTSTSGMDLPMKVVDMFGCGLPVCAASFECLDELVVNGKNGLTFSNSDELAEQLKDVFIRKPNQLEELRQNVMNEFKDQNWEKQWNYLIRDIFITPQQEHHRR</sequence>
<reference evidence="19" key="2">
    <citation type="submission" date="2023-02" db="EMBL/GenBank/DDBJ databases">
        <authorList>
            <consortium name="DOE Joint Genome Institute"/>
            <person name="Mondo S.J."/>
            <person name="Chang Y."/>
            <person name="Wang Y."/>
            <person name="Ahrendt S."/>
            <person name="Andreopoulos W."/>
            <person name="Barry K."/>
            <person name="Beard J."/>
            <person name="Benny G.L."/>
            <person name="Blankenship S."/>
            <person name="Bonito G."/>
            <person name="Cuomo C."/>
            <person name="Desiro A."/>
            <person name="Gervers K.A."/>
            <person name="Hundley H."/>
            <person name="Kuo A."/>
            <person name="LaButti K."/>
            <person name="Lang B.F."/>
            <person name="Lipzen A."/>
            <person name="O'Donnell K."/>
            <person name="Pangilinan J."/>
            <person name="Reynolds N."/>
            <person name="Sandor L."/>
            <person name="Smith M.W."/>
            <person name="Tsang A."/>
            <person name="Grigoriev I.V."/>
            <person name="Stajich J.E."/>
            <person name="Spatafora J.W."/>
        </authorList>
    </citation>
    <scope>NUCLEOTIDE SEQUENCE</scope>
    <source>
        <strain evidence="19">RSA 2281</strain>
    </source>
</reference>
<evidence type="ECO:0000256" key="5">
    <source>
        <dbReference type="ARBA" id="ARBA00022676"/>
    </source>
</evidence>
<evidence type="ECO:0000256" key="12">
    <source>
        <dbReference type="ARBA" id="ARBA00031434"/>
    </source>
</evidence>
<keyword evidence="6" id="KW-0808">Transferase</keyword>
<comment type="subcellular location">
    <subcellularLocation>
        <location evidence="1">Endoplasmic reticulum membrane</location>
        <topology evidence="1">Single-pass membrane protein</topology>
    </subcellularLocation>
</comment>
<dbReference type="EMBL" id="JAIXMP010000055">
    <property type="protein sequence ID" value="KAI9244945.1"/>
    <property type="molecule type" value="Genomic_DNA"/>
</dbReference>
<comment type="function">
    <text evidence="11">Participates in the formation of the lipid-linked precursor oligosaccharide for N-glycosylation. Involved in assembling the dolichol-pyrophosphate-GlcNAc(2)-Man(5) intermediate on the cytoplasmic surface of the ER.</text>
</comment>
<dbReference type="SUPFAM" id="SSF53756">
    <property type="entry name" value="UDP-Glycosyltransferase/glycogen phosphorylase"/>
    <property type="match status" value="1"/>
</dbReference>
<keyword evidence="8" id="KW-0256">Endoplasmic reticulum</keyword>
<evidence type="ECO:0000256" key="9">
    <source>
        <dbReference type="ARBA" id="ARBA00022989"/>
    </source>
</evidence>
<evidence type="ECO:0000256" key="6">
    <source>
        <dbReference type="ARBA" id="ARBA00022679"/>
    </source>
</evidence>
<evidence type="ECO:0000256" key="11">
    <source>
        <dbReference type="ARBA" id="ARBA00024899"/>
    </source>
</evidence>
<evidence type="ECO:0000256" key="14">
    <source>
        <dbReference type="ARBA" id="ARBA00033088"/>
    </source>
</evidence>
<dbReference type="PANTHER" id="PTHR13036:SF0">
    <property type="entry name" value="CHITOBIOSYLDIPHOSPHODOLICHOL BETA-MANNOSYLTRANSFERASE"/>
    <property type="match status" value="1"/>
</dbReference>
<evidence type="ECO:0000259" key="17">
    <source>
        <dbReference type="Pfam" id="PF00534"/>
    </source>
</evidence>
<evidence type="ECO:0000256" key="1">
    <source>
        <dbReference type="ARBA" id="ARBA00004389"/>
    </source>
</evidence>
<dbReference type="Proteomes" id="UP001209540">
    <property type="component" value="Unassembled WGS sequence"/>
</dbReference>
<feature type="domain" description="Glycosyltransferase subfamily 4-like N-terminal" evidence="18">
    <location>
        <begin position="67"/>
        <end position="230"/>
    </location>
</feature>
<evidence type="ECO:0000256" key="4">
    <source>
        <dbReference type="ARBA" id="ARBA00015841"/>
    </source>
</evidence>
<dbReference type="PANTHER" id="PTHR13036">
    <property type="entry name" value="BETA1,4 MANNOSYLTRANSFERASE"/>
    <property type="match status" value="1"/>
</dbReference>
<dbReference type="EC" id="2.4.1.142" evidence="3"/>
<keyword evidence="20" id="KW-1185">Reference proteome</keyword>
<evidence type="ECO:0000256" key="7">
    <source>
        <dbReference type="ARBA" id="ARBA00022692"/>
    </source>
</evidence>
<evidence type="ECO:0000256" key="2">
    <source>
        <dbReference type="ARBA" id="ARBA00004922"/>
    </source>
</evidence>
<dbReference type="AlphaFoldDB" id="A0AAD5P7S5"/>
<evidence type="ECO:0000256" key="16">
    <source>
        <dbReference type="SAM" id="Phobius"/>
    </source>
</evidence>
<evidence type="ECO:0000313" key="19">
    <source>
        <dbReference type="EMBL" id="KAI9244945.1"/>
    </source>
</evidence>
<feature type="transmembrane region" description="Helical" evidence="16">
    <location>
        <begin position="12"/>
        <end position="34"/>
    </location>
</feature>
<comment type="pathway">
    <text evidence="2">Protein modification; protein glycosylation.</text>
</comment>
<feature type="transmembrane region" description="Helical" evidence="16">
    <location>
        <begin position="115"/>
        <end position="137"/>
    </location>
</feature>
<comment type="catalytic activity">
    <reaction evidence="15">
        <text>an N,N'-diacetylchitobiosyl-diphospho-di-trans,poly-cis-dolichol + GDP-alpha-D-mannose = a beta-D-Man-(1-&gt;4)-beta-D-GlcNAc-(1-&gt;4)-alpha-D-GlcNAc-diphospho-di-trans,poly-cis-dolichol + GDP + H(+)</text>
        <dbReference type="Rhea" id="RHEA:13865"/>
        <dbReference type="Rhea" id="RHEA-COMP:19510"/>
        <dbReference type="Rhea" id="RHEA-COMP:19511"/>
        <dbReference type="ChEBI" id="CHEBI:15378"/>
        <dbReference type="ChEBI" id="CHEBI:57269"/>
        <dbReference type="ChEBI" id="CHEBI:57527"/>
        <dbReference type="ChEBI" id="CHEBI:58189"/>
        <dbReference type="ChEBI" id="CHEBI:58472"/>
        <dbReference type="EC" id="2.4.1.142"/>
    </reaction>
    <physiologicalReaction direction="left-to-right" evidence="15">
        <dbReference type="Rhea" id="RHEA:13866"/>
    </physiologicalReaction>
</comment>
<dbReference type="Gene3D" id="3.40.50.2000">
    <property type="entry name" value="Glycogen Phosphorylase B"/>
    <property type="match status" value="1"/>
</dbReference>
<dbReference type="Pfam" id="PF13579">
    <property type="entry name" value="Glyco_trans_4_4"/>
    <property type="match status" value="1"/>
</dbReference>
<reference evidence="19" key="1">
    <citation type="journal article" date="2022" name="IScience">
        <title>Evolution of zygomycete secretomes and the origins of terrestrial fungal ecologies.</title>
        <authorList>
            <person name="Chang Y."/>
            <person name="Wang Y."/>
            <person name="Mondo S."/>
            <person name="Ahrendt S."/>
            <person name="Andreopoulos W."/>
            <person name="Barry K."/>
            <person name="Beard J."/>
            <person name="Benny G.L."/>
            <person name="Blankenship S."/>
            <person name="Bonito G."/>
            <person name="Cuomo C."/>
            <person name="Desiro A."/>
            <person name="Gervers K.A."/>
            <person name="Hundley H."/>
            <person name="Kuo A."/>
            <person name="LaButti K."/>
            <person name="Lang B.F."/>
            <person name="Lipzen A."/>
            <person name="O'Donnell K."/>
            <person name="Pangilinan J."/>
            <person name="Reynolds N."/>
            <person name="Sandor L."/>
            <person name="Smith M.E."/>
            <person name="Tsang A."/>
            <person name="Grigoriev I.V."/>
            <person name="Stajich J.E."/>
            <person name="Spatafora J.W."/>
        </authorList>
    </citation>
    <scope>NUCLEOTIDE SEQUENCE</scope>
    <source>
        <strain evidence="19">RSA 2281</strain>
    </source>
</reference>
<dbReference type="InterPro" id="IPR026051">
    <property type="entry name" value="ALG1-like"/>
</dbReference>
<dbReference type="GO" id="GO:0004578">
    <property type="term" value="F:chitobiosyldiphosphodolichol beta-mannosyltransferase activity"/>
    <property type="evidence" value="ECO:0007669"/>
    <property type="project" value="UniProtKB-EC"/>
</dbReference>
<evidence type="ECO:0000256" key="3">
    <source>
        <dbReference type="ARBA" id="ARBA00012611"/>
    </source>
</evidence>
<dbReference type="InterPro" id="IPR028098">
    <property type="entry name" value="Glyco_trans_4-like_N"/>
</dbReference>
<comment type="caution">
    <text evidence="19">The sequence shown here is derived from an EMBL/GenBank/DDBJ whole genome shotgun (WGS) entry which is preliminary data.</text>
</comment>
<evidence type="ECO:0000256" key="8">
    <source>
        <dbReference type="ARBA" id="ARBA00022824"/>
    </source>
</evidence>
<keyword evidence="10 16" id="KW-0472">Membrane</keyword>
<dbReference type="InterPro" id="IPR001296">
    <property type="entry name" value="Glyco_trans_1"/>
</dbReference>
<name>A0AAD5P7S5_9FUNG</name>
<evidence type="ECO:0000313" key="20">
    <source>
        <dbReference type="Proteomes" id="UP001209540"/>
    </source>
</evidence>
<gene>
    <name evidence="19" type="ORF">BDA99DRAFT_528523</name>
</gene>
<evidence type="ECO:0000256" key="13">
    <source>
        <dbReference type="ARBA" id="ARBA00031566"/>
    </source>
</evidence>
<dbReference type="GO" id="GO:0005789">
    <property type="term" value="C:endoplasmic reticulum membrane"/>
    <property type="evidence" value="ECO:0007669"/>
    <property type="project" value="UniProtKB-SubCell"/>
</dbReference>
<proteinExistence type="predicted"/>
<evidence type="ECO:0000259" key="18">
    <source>
        <dbReference type="Pfam" id="PF13579"/>
    </source>
</evidence>
<feature type="domain" description="Glycosyl transferase family 1" evidence="17">
    <location>
        <begin position="312"/>
        <end position="458"/>
    </location>
</feature>
<dbReference type="Pfam" id="PF00534">
    <property type="entry name" value="Glycos_transf_1"/>
    <property type="match status" value="1"/>
</dbReference>